<dbReference type="Proteomes" id="UP000314294">
    <property type="component" value="Unassembled WGS sequence"/>
</dbReference>
<name>A0A4Z2DZ17_9TELE</name>
<evidence type="ECO:0000313" key="2">
    <source>
        <dbReference type="Proteomes" id="UP000314294"/>
    </source>
</evidence>
<sequence length="25" mass="2464">MLLALPGVLVGDVGKKLGLNGLDNG</sequence>
<accession>A0A4Z2DZ17</accession>
<protein>
    <submittedName>
        <fullName evidence="1">Peroxisomal acyl-coenzyme A oxidase 3</fullName>
    </submittedName>
</protein>
<organism evidence="1 2">
    <name type="scientific">Liparis tanakae</name>
    <name type="common">Tanaka's snailfish</name>
    <dbReference type="NCBI Taxonomy" id="230148"/>
    <lineage>
        <taxon>Eukaryota</taxon>
        <taxon>Metazoa</taxon>
        <taxon>Chordata</taxon>
        <taxon>Craniata</taxon>
        <taxon>Vertebrata</taxon>
        <taxon>Euteleostomi</taxon>
        <taxon>Actinopterygii</taxon>
        <taxon>Neopterygii</taxon>
        <taxon>Teleostei</taxon>
        <taxon>Neoteleostei</taxon>
        <taxon>Acanthomorphata</taxon>
        <taxon>Eupercaria</taxon>
        <taxon>Perciformes</taxon>
        <taxon>Cottioidei</taxon>
        <taxon>Cottales</taxon>
        <taxon>Liparidae</taxon>
        <taxon>Liparis</taxon>
    </lineage>
</organism>
<keyword evidence="2" id="KW-1185">Reference proteome</keyword>
<gene>
    <name evidence="1" type="primary">ACOX3_1</name>
    <name evidence="1" type="ORF">EYF80_068409</name>
</gene>
<proteinExistence type="predicted"/>
<reference evidence="1 2" key="1">
    <citation type="submission" date="2019-03" db="EMBL/GenBank/DDBJ databases">
        <title>First draft genome of Liparis tanakae, snailfish: a comprehensive survey of snailfish specific genes.</title>
        <authorList>
            <person name="Kim W."/>
            <person name="Song I."/>
            <person name="Jeong J.-H."/>
            <person name="Kim D."/>
            <person name="Kim S."/>
            <person name="Ryu S."/>
            <person name="Song J.Y."/>
            <person name="Lee S.K."/>
        </authorList>
    </citation>
    <scope>NUCLEOTIDE SEQUENCE [LARGE SCALE GENOMIC DNA]</scope>
    <source>
        <tissue evidence="1">Muscle</tissue>
    </source>
</reference>
<dbReference type="AlphaFoldDB" id="A0A4Z2DZ17"/>
<dbReference type="EMBL" id="SRLO01027733">
    <property type="protein sequence ID" value="TNN21480.1"/>
    <property type="molecule type" value="Genomic_DNA"/>
</dbReference>
<evidence type="ECO:0000313" key="1">
    <source>
        <dbReference type="EMBL" id="TNN21480.1"/>
    </source>
</evidence>
<comment type="caution">
    <text evidence="1">The sequence shown here is derived from an EMBL/GenBank/DDBJ whole genome shotgun (WGS) entry which is preliminary data.</text>
</comment>